<evidence type="ECO:0000313" key="1">
    <source>
        <dbReference type="EMBL" id="KAJ0025985.1"/>
    </source>
</evidence>
<accession>A0ACC0XWZ3</accession>
<evidence type="ECO:0000313" key="2">
    <source>
        <dbReference type="Proteomes" id="UP001163603"/>
    </source>
</evidence>
<sequence>MNISALLTSAGINIAISVSLLSLYSILRKQPSNVSVYFGKKLASMCDKRNDPFSLERFVPSPSWILKAWETTEAELLELGGLDAVVFIRIVVFSIRIFCIAAVICIFLVLPVNYYGKDMIHKKISSESLEVFTIANVKEGSKWLWAHCLALYIISCSACFLLYFEYKSITKMRLAYITRSILNPSHFTVLVRAVPCSPEQSYSDSVREYFMNYYASSYLSHQMVYRSGTVQKLMNDAEKMCRVFKHVSSENSNRNSLPCHFCGVASNPFMILSNETESEKGNVRFDVLDLAAEKEYATAFVFFKTRYDTIVASEVLQSANPMLWVTEMAPEPRDVYWSNLCIPYKQLWIRKIATLLAAIVFMFVFLIPVTFVQGLTQLDQLSHALPFLRGLFKKKYVTQVVTGYLPSVVLILFLYAVPPTMMLFSTIEGAVSHSGRKKSTCIKVLYFTIWNVFFVNVLSGSIIGQLSVFSSVKDIPKQLAEAVPIQATFFMTYVLTSGWASLSVEIMQPFILLCNILKKFIFQIKEDPPDGTLSFPYHTEVPRVLLFGLIGFVCSILAPLILPLLLIYFLLAYLVYRNQIMNVYITNYESGGQYWPIAHKSTIFALVLTQIIALGVFGIKRSSVASGFIIPLIIGTLLFNAYCSQRFSPTFDKLAAQDFMEMDRRDQQDGRMEEIYEQLRSAYSQFRLSQDLCKAAPAHINHNENTCKDANTNSNEDQESIQDSEAALRPGTEIGS</sequence>
<proteinExistence type="predicted"/>
<dbReference type="EMBL" id="CM047745">
    <property type="protein sequence ID" value="KAJ0025985.1"/>
    <property type="molecule type" value="Genomic_DNA"/>
</dbReference>
<keyword evidence="2" id="KW-1185">Reference proteome</keyword>
<dbReference type="Proteomes" id="UP001163603">
    <property type="component" value="Chromosome 10"/>
</dbReference>
<protein>
    <submittedName>
        <fullName evidence="1">Uncharacterized protein</fullName>
    </submittedName>
</protein>
<gene>
    <name evidence="1" type="ORF">Pint_08592</name>
</gene>
<organism evidence="1 2">
    <name type="scientific">Pistacia integerrima</name>
    <dbReference type="NCBI Taxonomy" id="434235"/>
    <lineage>
        <taxon>Eukaryota</taxon>
        <taxon>Viridiplantae</taxon>
        <taxon>Streptophyta</taxon>
        <taxon>Embryophyta</taxon>
        <taxon>Tracheophyta</taxon>
        <taxon>Spermatophyta</taxon>
        <taxon>Magnoliopsida</taxon>
        <taxon>eudicotyledons</taxon>
        <taxon>Gunneridae</taxon>
        <taxon>Pentapetalae</taxon>
        <taxon>rosids</taxon>
        <taxon>malvids</taxon>
        <taxon>Sapindales</taxon>
        <taxon>Anacardiaceae</taxon>
        <taxon>Pistacia</taxon>
    </lineage>
</organism>
<comment type="caution">
    <text evidence="1">The sequence shown here is derived from an EMBL/GenBank/DDBJ whole genome shotgun (WGS) entry which is preliminary data.</text>
</comment>
<name>A0ACC0XWZ3_9ROSI</name>
<reference evidence="2" key="1">
    <citation type="journal article" date="2023" name="G3 (Bethesda)">
        <title>Genome assembly and association tests identify interacting loci associated with vigor, precocity, and sex in interspecific pistachio rootstocks.</title>
        <authorList>
            <person name="Palmer W."/>
            <person name="Jacygrad E."/>
            <person name="Sagayaradj S."/>
            <person name="Cavanaugh K."/>
            <person name="Han R."/>
            <person name="Bertier L."/>
            <person name="Beede B."/>
            <person name="Kafkas S."/>
            <person name="Golino D."/>
            <person name="Preece J."/>
            <person name="Michelmore R."/>
        </authorList>
    </citation>
    <scope>NUCLEOTIDE SEQUENCE [LARGE SCALE GENOMIC DNA]</scope>
</reference>